<accession>A0ABP7FF67</accession>
<dbReference type="Pfam" id="PF02452">
    <property type="entry name" value="PemK_toxin"/>
    <property type="match status" value="1"/>
</dbReference>
<dbReference type="Gene3D" id="2.30.30.110">
    <property type="match status" value="1"/>
</dbReference>
<name>A0ABP7FF67_9ACTN</name>
<feature type="region of interest" description="Disordered" evidence="3">
    <location>
        <begin position="22"/>
        <end position="51"/>
    </location>
</feature>
<keyword evidence="2" id="KW-1277">Toxin-antitoxin system</keyword>
<evidence type="ECO:0000256" key="1">
    <source>
        <dbReference type="ARBA" id="ARBA00007521"/>
    </source>
</evidence>
<dbReference type="InterPro" id="IPR003477">
    <property type="entry name" value="PemK-like"/>
</dbReference>
<protein>
    <recommendedName>
        <fullName evidence="6">Transcriptional modulator of MazE/toxin, MazF</fullName>
    </recommendedName>
</protein>
<organism evidence="4 5">
    <name type="scientific">Streptomyces tremellae</name>
    <dbReference type="NCBI Taxonomy" id="1124239"/>
    <lineage>
        <taxon>Bacteria</taxon>
        <taxon>Bacillati</taxon>
        <taxon>Actinomycetota</taxon>
        <taxon>Actinomycetes</taxon>
        <taxon>Kitasatosporales</taxon>
        <taxon>Streptomycetaceae</taxon>
        <taxon>Streptomyces</taxon>
    </lineage>
</organism>
<dbReference type="Proteomes" id="UP001499884">
    <property type="component" value="Unassembled WGS sequence"/>
</dbReference>
<evidence type="ECO:0000256" key="2">
    <source>
        <dbReference type="ARBA" id="ARBA00022649"/>
    </source>
</evidence>
<reference evidence="5" key="1">
    <citation type="journal article" date="2019" name="Int. J. Syst. Evol. Microbiol.">
        <title>The Global Catalogue of Microorganisms (GCM) 10K type strain sequencing project: providing services to taxonomists for standard genome sequencing and annotation.</title>
        <authorList>
            <consortium name="The Broad Institute Genomics Platform"/>
            <consortium name="The Broad Institute Genome Sequencing Center for Infectious Disease"/>
            <person name="Wu L."/>
            <person name="Ma J."/>
        </authorList>
    </citation>
    <scope>NUCLEOTIDE SEQUENCE [LARGE SCALE GENOMIC DNA]</scope>
    <source>
        <strain evidence="5">JCM 30846</strain>
    </source>
</reference>
<keyword evidence="5" id="KW-1185">Reference proteome</keyword>
<comment type="similarity">
    <text evidence="1">Belongs to the PemK/MazF family.</text>
</comment>
<evidence type="ECO:0000313" key="4">
    <source>
        <dbReference type="EMBL" id="GAA3737593.1"/>
    </source>
</evidence>
<dbReference type="EMBL" id="BAABEP010000027">
    <property type="protein sequence ID" value="GAA3737593.1"/>
    <property type="molecule type" value="Genomic_DNA"/>
</dbReference>
<evidence type="ECO:0000313" key="5">
    <source>
        <dbReference type="Proteomes" id="UP001499884"/>
    </source>
</evidence>
<dbReference type="InterPro" id="IPR011067">
    <property type="entry name" value="Plasmid_toxin/cell-grow_inhib"/>
</dbReference>
<evidence type="ECO:0008006" key="6">
    <source>
        <dbReference type="Google" id="ProtNLM"/>
    </source>
</evidence>
<gene>
    <name evidence="4" type="ORF">GCM10023082_38550</name>
</gene>
<evidence type="ECO:0000256" key="3">
    <source>
        <dbReference type="SAM" id="MobiDB-lite"/>
    </source>
</evidence>
<proteinExistence type="inferred from homology"/>
<feature type="compositionally biased region" description="Low complexity" evidence="3">
    <location>
        <begin position="30"/>
        <end position="51"/>
    </location>
</feature>
<comment type="caution">
    <text evidence="4">The sequence shown here is derived from an EMBL/GenBank/DDBJ whole genome shotgun (WGS) entry which is preliminary data.</text>
</comment>
<sequence>MALIAVVAAALVASVVDGRARAGRSRRQWRAATRPPGRPGQPQRPGLPRPGEIWWAAVPYEDGPGEKDRPCLVLSARGDRIRVAKITTKHHAERPGVIALPPGTVGDARGRASYLETDEVREVRPGAFRRRVGAADAALWERVRRLG</sequence>
<dbReference type="SUPFAM" id="SSF50118">
    <property type="entry name" value="Cell growth inhibitor/plasmid maintenance toxic component"/>
    <property type="match status" value="1"/>
</dbReference>